<dbReference type="PROSITE" id="PS51462">
    <property type="entry name" value="NUDIX"/>
    <property type="match status" value="1"/>
</dbReference>
<evidence type="ECO:0000259" key="3">
    <source>
        <dbReference type="PROSITE" id="PS51462"/>
    </source>
</evidence>
<comment type="caution">
    <text evidence="4">The sequence shown here is derived from an EMBL/GenBank/DDBJ whole genome shotgun (WGS) entry which is preliminary data.</text>
</comment>
<dbReference type="Gene3D" id="3.90.79.10">
    <property type="entry name" value="Nucleoside Triphosphate Pyrophosphohydrolase"/>
    <property type="match status" value="1"/>
</dbReference>
<dbReference type="CDD" id="cd04699">
    <property type="entry name" value="NUDIX_MutT_Nudt1"/>
    <property type="match status" value="1"/>
</dbReference>
<sequence>MNGKKDWGLTVRGVVKKEGKTLILRRHPKSRNNPHKYELPGGKVDPGEFFDVALIREFKEETNLDVNIESLFEVVQDEFISRRTNQPISTVQLMMNLEILSGELQISDEHDDFKWVSIEELKELYNDDILTPTLRKTLEKRDFEI</sequence>
<dbReference type="PANTHER" id="PTHR43046">
    <property type="entry name" value="GDP-MANNOSE MANNOSYL HYDROLASE"/>
    <property type="match status" value="1"/>
</dbReference>
<feature type="domain" description="Nudix hydrolase" evidence="3">
    <location>
        <begin position="6"/>
        <end position="138"/>
    </location>
</feature>
<dbReference type="Pfam" id="PF00293">
    <property type="entry name" value="NUDIX"/>
    <property type="match status" value="1"/>
</dbReference>
<accession>A0A8T3VPY3</accession>
<dbReference type="PROSITE" id="PS00893">
    <property type="entry name" value="NUDIX_BOX"/>
    <property type="match status" value="1"/>
</dbReference>
<dbReference type="InterPro" id="IPR000086">
    <property type="entry name" value="NUDIX_hydrolase_dom"/>
</dbReference>
<evidence type="ECO:0000256" key="1">
    <source>
        <dbReference type="ARBA" id="ARBA00001946"/>
    </source>
</evidence>
<dbReference type="SUPFAM" id="SSF55811">
    <property type="entry name" value="Nudix"/>
    <property type="match status" value="1"/>
</dbReference>
<proteinExistence type="predicted"/>
<dbReference type="EMBL" id="SUTG01000030">
    <property type="protein sequence ID" value="MBE6512787.1"/>
    <property type="molecule type" value="Genomic_DNA"/>
</dbReference>
<name>A0A8T3VPY3_METOL</name>
<evidence type="ECO:0000313" key="5">
    <source>
        <dbReference type="Proteomes" id="UP000732619"/>
    </source>
</evidence>
<dbReference type="Proteomes" id="UP000732619">
    <property type="component" value="Unassembled WGS sequence"/>
</dbReference>
<protein>
    <submittedName>
        <fullName evidence="4">NUDIX domain-containing protein</fullName>
    </submittedName>
</protein>
<comment type="cofactor">
    <cofactor evidence="1">
        <name>Mg(2+)</name>
        <dbReference type="ChEBI" id="CHEBI:18420"/>
    </cofactor>
</comment>
<dbReference type="PANTHER" id="PTHR43046:SF14">
    <property type="entry name" value="MUTT_NUDIX FAMILY PROTEIN"/>
    <property type="match status" value="1"/>
</dbReference>
<dbReference type="InterPro" id="IPR015797">
    <property type="entry name" value="NUDIX_hydrolase-like_dom_sf"/>
</dbReference>
<organism evidence="4 5">
    <name type="scientific">Methanobrevibacter olleyae</name>
    <dbReference type="NCBI Taxonomy" id="294671"/>
    <lineage>
        <taxon>Archaea</taxon>
        <taxon>Methanobacteriati</taxon>
        <taxon>Methanobacteriota</taxon>
        <taxon>Methanomada group</taxon>
        <taxon>Methanobacteria</taxon>
        <taxon>Methanobacteriales</taxon>
        <taxon>Methanobacteriaceae</taxon>
        <taxon>Methanobrevibacter</taxon>
    </lineage>
</organism>
<reference evidence="4" key="1">
    <citation type="submission" date="2019-04" db="EMBL/GenBank/DDBJ databases">
        <title>Evolution of Biomass-Degrading Anaerobic Consortia Revealed by Metagenomics.</title>
        <authorList>
            <person name="Peng X."/>
        </authorList>
    </citation>
    <scope>NUCLEOTIDE SEQUENCE</scope>
    <source>
        <strain evidence="4">SIG14</strain>
    </source>
</reference>
<gene>
    <name evidence="4" type="ORF">E7Z75_06570</name>
</gene>
<dbReference type="InterPro" id="IPR020084">
    <property type="entry name" value="NUDIX_hydrolase_CS"/>
</dbReference>
<evidence type="ECO:0000256" key="2">
    <source>
        <dbReference type="ARBA" id="ARBA00022801"/>
    </source>
</evidence>
<dbReference type="AlphaFoldDB" id="A0A8T3VPY3"/>
<dbReference type="GO" id="GO:0016787">
    <property type="term" value="F:hydrolase activity"/>
    <property type="evidence" value="ECO:0007669"/>
    <property type="project" value="UniProtKB-KW"/>
</dbReference>
<keyword evidence="2" id="KW-0378">Hydrolase</keyword>
<evidence type="ECO:0000313" key="4">
    <source>
        <dbReference type="EMBL" id="MBE6512787.1"/>
    </source>
</evidence>